<dbReference type="PIRSF" id="PIRSF020481">
    <property type="entry name" value="BAP"/>
    <property type="match status" value="1"/>
</dbReference>
<feature type="domain" description="Baseplate J-like C-terminal" evidence="1">
    <location>
        <begin position="240"/>
        <end position="318"/>
    </location>
</feature>
<dbReference type="Pfam" id="PF26079">
    <property type="entry name" value="Baseplate_J_C"/>
    <property type="match status" value="1"/>
</dbReference>
<dbReference type="Proteomes" id="UP001200247">
    <property type="component" value="Unassembled WGS sequence"/>
</dbReference>
<evidence type="ECO:0000313" key="3">
    <source>
        <dbReference type="Proteomes" id="UP001200247"/>
    </source>
</evidence>
<dbReference type="PANTHER" id="PTHR35862:SF1">
    <property type="entry name" value="FELS-2 PROPHAGE PROTEIN"/>
    <property type="match status" value="1"/>
</dbReference>
<reference evidence="2 3" key="1">
    <citation type="submission" date="2021-10" db="EMBL/GenBank/DDBJ databases">
        <title>Whole-genome sequencing analysis of Laribacter hongkongensis: virulence gene profiles, carbohydrate-active enzyme prediction, and antimicrobial resistance characterization.</title>
        <authorList>
            <person name="Yuan P."/>
            <person name="Zhan Y."/>
            <person name="Chen D."/>
        </authorList>
    </citation>
    <scope>NUCLEOTIDE SEQUENCE [LARGE SCALE GENOMIC DNA]</scope>
    <source>
        <strain evidence="2 3">W67</strain>
    </source>
</reference>
<dbReference type="EMBL" id="JAJAXM010000025">
    <property type="protein sequence ID" value="MCG9026712.1"/>
    <property type="molecule type" value="Genomic_DNA"/>
</dbReference>
<organism evidence="2 3">
    <name type="scientific">Laribacter hongkongensis</name>
    <dbReference type="NCBI Taxonomy" id="168471"/>
    <lineage>
        <taxon>Bacteria</taxon>
        <taxon>Pseudomonadati</taxon>
        <taxon>Pseudomonadota</taxon>
        <taxon>Betaproteobacteria</taxon>
        <taxon>Neisseriales</taxon>
        <taxon>Aquaspirillaceae</taxon>
        <taxon>Laribacter</taxon>
    </lineage>
</organism>
<accession>A0ABD4SU25</accession>
<dbReference type="RefSeq" id="WP_239894294.1">
    <property type="nucleotide sequence ID" value="NZ_JAJAXM010000025.1"/>
</dbReference>
<comment type="caution">
    <text evidence="2">The sequence shown here is derived from an EMBL/GenBank/DDBJ whole genome shotgun (WGS) entry which is preliminary data.</text>
</comment>
<gene>
    <name evidence="2" type="ORF">LH440_12530</name>
</gene>
<proteinExistence type="predicted"/>
<sequence length="323" mass="34008">MIDLSKLPPPDLLDTLDYEAIYQAKLERFKALCPAWSAALESDPVVKLLELSAYDELLMRARINDVALSRLLAFAAGADLDHAVALLGVSRLVLDAGDADAVPPRPPVYEPDDRLRMRGQMALEGMSVAGPVGAYVFHALSASALVSDVSVDAPRFARVDVSPAVAAQLPAGAMVLVCTHAAGLPAPVPGDVAVTVLASSDEADVYAGLLPAVAAHLSSDTIRPLTDHPHVVAGRAVAFEVRATLHCETGPDPEIAVDAARKSLADLLSASRKLGAEVPRSALFAALHVPGVRRVELLSPSDDVRCSLMEYPLCSRVQVERAA</sequence>
<dbReference type="InterPro" id="IPR014507">
    <property type="entry name" value="Baseplate_assembly_J_pred"/>
</dbReference>
<name>A0ABD4SU25_9NEIS</name>
<dbReference type="InterPro" id="IPR058530">
    <property type="entry name" value="Baseplate_J-like_C"/>
</dbReference>
<dbReference type="InterPro" id="IPR052726">
    <property type="entry name" value="Phage_Baseplate_Hub"/>
</dbReference>
<evidence type="ECO:0000313" key="2">
    <source>
        <dbReference type="EMBL" id="MCG9026712.1"/>
    </source>
</evidence>
<evidence type="ECO:0000259" key="1">
    <source>
        <dbReference type="Pfam" id="PF26079"/>
    </source>
</evidence>
<dbReference type="AlphaFoldDB" id="A0ABD4SU25"/>
<dbReference type="PANTHER" id="PTHR35862">
    <property type="entry name" value="FELS-2 PROPHAGE PROTEIN"/>
    <property type="match status" value="1"/>
</dbReference>
<protein>
    <submittedName>
        <fullName evidence="2">Baseplate J/gp47 family protein</fullName>
    </submittedName>
</protein>